<keyword evidence="1" id="KW-0732">Signal</keyword>
<proteinExistence type="predicted"/>
<keyword evidence="3" id="KW-0540">Nuclease</keyword>
<dbReference type="Proteomes" id="UP000469545">
    <property type="component" value="Unassembled WGS sequence"/>
</dbReference>
<keyword evidence="4" id="KW-1185">Reference proteome</keyword>
<accession>A0A6N9UPQ7</accession>
<gene>
    <name evidence="3" type="ORF">G3I46_24975</name>
</gene>
<keyword evidence="3" id="KW-0378">Hydrolase</keyword>
<comment type="caution">
    <text evidence="3">The sequence shown here is derived from an EMBL/GenBank/DDBJ whole genome shotgun (WGS) entry which is preliminary data.</text>
</comment>
<reference evidence="3 4" key="1">
    <citation type="submission" date="2020-01" db="EMBL/GenBank/DDBJ databases">
        <title>Insect and environment-associated Actinomycetes.</title>
        <authorList>
            <person name="Currrie C."/>
            <person name="Chevrette M."/>
            <person name="Carlson C."/>
            <person name="Stubbendieck R."/>
            <person name="Wendt-Pienkowski E."/>
        </authorList>
    </citation>
    <scope>NUCLEOTIDE SEQUENCE [LARGE SCALE GENOMIC DNA]</scope>
    <source>
        <strain evidence="3 4">SID14172</strain>
    </source>
</reference>
<evidence type="ECO:0000313" key="4">
    <source>
        <dbReference type="Proteomes" id="UP000469545"/>
    </source>
</evidence>
<feature type="chain" id="PRO_5027034738" evidence="1">
    <location>
        <begin position="23"/>
        <end position="227"/>
    </location>
</feature>
<dbReference type="PANTHER" id="PTHR24094">
    <property type="entry name" value="SECRETED PROTEIN"/>
    <property type="match status" value="1"/>
</dbReference>
<protein>
    <submittedName>
        <fullName evidence="3">HNH endonuclease</fullName>
    </submittedName>
</protein>
<evidence type="ECO:0000256" key="1">
    <source>
        <dbReference type="SAM" id="SignalP"/>
    </source>
</evidence>
<evidence type="ECO:0000313" key="3">
    <source>
        <dbReference type="EMBL" id="NEB19705.1"/>
    </source>
</evidence>
<dbReference type="Pfam" id="PF07510">
    <property type="entry name" value="GmrSD_C"/>
    <property type="match status" value="1"/>
</dbReference>
<sequence>MRRTVVLAAAVTALLLPATAYAAPAHPAPGRAAAPGGSVTLTVSEALDALDVAPEDTTGYKRSYFRHWIDADHDGCNTRQEVLLEEAVEAPEQGARCKLTGGLWYSAYDDTYINGPSGTDADHRVPLKEAWDSGANGWTPAERQDFANDLGDPRSLVMVSARSNRSKGEKDPAQWQPPAAGNRCEYNTLWVVVKTRFRLSVDPAERTALASELAACPNDVVTVELAR</sequence>
<name>A0A6N9UPQ7_9ACTN</name>
<feature type="domain" description="GmrSD restriction endonucleases C-terminal" evidence="2">
    <location>
        <begin position="103"/>
        <end position="210"/>
    </location>
</feature>
<dbReference type="PANTHER" id="PTHR24094:SF15">
    <property type="entry name" value="AMP-DEPENDENT SYNTHETASE_LIGASE DOMAIN-CONTAINING PROTEIN-RELATED"/>
    <property type="match status" value="1"/>
</dbReference>
<evidence type="ECO:0000259" key="2">
    <source>
        <dbReference type="Pfam" id="PF07510"/>
    </source>
</evidence>
<dbReference type="AlphaFoldDB" id="A0A6N9UPQ7"/>
<dbReference type="InterPro" id="IPR011089">
    <property type="entry name" value="GmrSD_C"/>
</dbReference>
<dbReference type="GO" id="GO:0004519">
    <property type="term" value="F:endonuclease activity"/>
    <property type="evidence" value="ECO:0007669"/>
    <property type="project" value="UniProtKB-KW"/>
</dbReference>
<organism evidence="3 4">
    <name type="scientific">Streptomyces coelicoflavus</name>
    <dbReference type="NCBI Taxonomy" id="285562"/>
    <lineage>
        <taxon>Bacteria</taxon>
        <taxon>Bacillati</taxon>
        <taxon>Actinomycetota</taxon>
        <taxon>Actinomycetes</taxon>
        <taxon>Kitasatosporales</taxon>
        <taxon>Streptomycetaceae</taxon>
        <taxon>Streptomyces</taxon>
    </lineage>
</organism>
<feature type="signal peptide" evidence="1">
    <location>
        <begin position="1"/>
        <end position="22"/>
    </location>
</feature>
<dbReference type="EMBL" id="JAAGMB010000543">
    <property type="protein sequence ID" value="NEB19705.1"/>
    <property type="molecule type" value="Genomic_DNA"/>
</dbReference>
<keyword evidence="3" id="KW-0255">Endonuclease</keyword>
<dbReference type="RefSeq" id="WP_164142008.1">
    <property type="nucleotide sequence ID" value="NZ_JAAGMB010000543.1"/>
</dbReference>